<evidence type="ECO:0000256" key="1">
    <source>
        <dbReference type="SAM" id="Coils"/>
    </source>
</evidence>
<protein>
    <submittedName>
        <fullName evidence="2">Uncharacterized protein</fullName>
    </submittedName>
</protein>
<dbReference type="OrthoDB" id="10255522at2759"/>
<comment type="caution">
    <text evidence="2">The sequence shown here is derived from an EMBL/GenBank/DDBJ whole genome shotgun (WGS) entry which is preliminary data.</text>
</comment>
<keyword evidence="1" id="KW-0175">Coiled coil</keyword>
<evidence type="ECO:0000313" key="2">
    <source>
        <dbReference type="EMBL" id="GFP96073.1"/>
    </source>
</evidence>
<accession>A0A830CJV2</accession>
<feature type="coiled-coil region" evidence="1">
    <location>
        <begin position="1141"/>
        <end position="1203"/>
    </location>
</feature>
<dbReference type="PANTHER" id="PTHR43939">
    <property type="entry name" value="COILED-COIL DOMAIN-CONTAINING PROTEIN 158"/>
    <property type="match status" value="1"/>
</dbReference>
<dbReference type="Gene3D" id="1.10.287.2610">
    <property type="match status" value="1"/>
</dbReference>
<feature type="coiled-coil region" evidence="1">
    <location>
        <begin position="1272"/>
        <end position="1299"/>
    </location>
</feature>
<sequence>MVHNHEELLDGSLEEKISNVEKSVTFLVEKYNHFISESDQLKGCLNEVGMDLNTIDENGAFITARDKILELRRNEENLYQSLSNSEDENRNLVEQLEKQRSAAENVNAEIGRLSAEVEHEKNRYANTKEKLSMAVTKGKALVQQRDSLKQMLAEKTSELEKCSVELQEKSIALEAAEKVKELVVESLAEKDAILKKCEEILSESVATNELQPTVITDKLRWLADENKSLKAISLQYHKLTDALMSFDFPETVASSELDVRVRWLVNSFYMSKEEAMKFQSEIDKSKEAAYGEIGHLTTSLSAEIQEKSYLQAELEDLRKKYEAHESEIDRLRTSLLAESQEKSNLQLELENLRHKYEGVVQKEFLVSLEKDKIVNSLMKASGLANGGHEEVHPEHSDLTTIIDNCLSKIEENTCRVESPQVDAEIVESFKSLLYIRDQEMSLYKLIVEEDILDRAQVSRLSDELETKTQELNALKDESAVMQKGRGQLEDRCAVLKEKLSMAVKKGKGLVQERENLKSSLDEKNTEIDRLKSELQESISRYSECQNQITKLSLDVERISLLEMDLFAAKERIDQLEQFLAESNSMLQRVMESIEGIATPTDLSFEEPVEKVKWIAQYLSEIESLKMEMEQELREVKDKASSLASQLSEVQTSMQTMEEAMSVAETSRSQLLDEKKELEVSKTLLEEQLQKEKEKASSQSSEFDELYASKRALEDALSLAKDNISRLVDERDIAIESRDLSEEQLRRLKDEFSNQITKLADADKTIQSLEDALSQAQKNITLLAEENSKIQVSTADFDCEMKKIREEADSHASKLSEASLTIKSLENELLNAENNTADLVREKKTAEEEIVALTAKLESHMEELAGTRGSLENRSLELSGQLRRLHLLLEDETLSSLLGQCFDRKFESLNSLDFLLKEIADCFEEMDSDVLQNIPVVEDDSSLSNTLPSNPDTAFNVEMLNDKVDAVDSESLVFQIEKMNERFHLKSKTLADKFDNFSKLMDESIAALLRRLHLTRENIIHIIKYAQSLKQQLTDTRTDKQRHEETVVSLELENRTLLSACNDAIQGLELNVRKIVAELRSIHDFSKLDGIISMDLGAVGNDVAELATDDVKTAEKLLLATRQNEDLNKLFQDTINKLMSVIEDMQNILKETQLTCDEALEERDLYKEKILKLEADLKEQQNWCDEMKIKLDEYVEKEDEWRKNKAELSTSLSKLHELEDSLLSASQVKSIVDKVDEVEIPEDAFPVGDMHDSATVRKLFYLLDSYNGFLKKVSSLSSENEELQSAIDQQTLEIELLKRQVDDNHVYNDKDSEEKNMLLELESGLQNIVRNMGGSDTIDDHKVDGPTSLLPLLGKLVMAKMQESESLKSKNEELVTKLFGTQKVVDDLSNKVKILEDSNQARIVPSEIEQERGISIDSLSTQSEISEIQDMAALGKNNTVTPVQSAAHVRLLRKGSNDHLAINIDPESERLIDNKESDDDKGHIFKSLNNSGLIPRQGRTVADRVDGIWVSGSRALMSHPRGRLGLIAYWLVLHIWLLGTIL</sequence>
<feature type="coiled-coil region" evidence="1">
    <location>
        <begin position="68"/>
        <end position="165"/>
    </location>
</feature>
<keyword evidence="3" id="KW-1185">Reference proteome</keyword>
<name>A0A830CJV2_9LAMI</name>
<feature type="coiled-coil region" evidence="1">
    <location>
        <begin position="614"/>
        <end position="862"/>
    </location>
</feature>
<dbReference type="PANTHER" id="PTHR43939:SF68">
    <property type="entry name" value="CENTROSOMAL PROTEIN OF 290 KDA-LIKE"/>
    <property type="match status" value="1"/>
</dbReference>
<feature type="coiled-coil region" evidence="1">
    <location>
        <begin position="300"/>
        <end position="362"/>
    </location>
</feature>
<evidence type="ECO:0000313" key="3">
    <source>
        <dbReference type="Proteomes" id="UP000653305"/>
    </source>
</evidence>
<proteinExistence type="predicted"/>
<gene>
    <name evidence="2" type="ORF">PHJA_001751400</name>
</gene>
<dbReference type="EMBL" id="BMAC01000419">
    <property type="protein sequence ID" value="GFP96073.1"/>
    <property type="molecule type" value="Genomic_DNA"/>
</dbReference>
<feature type="coiled-coil region" evidence="1">
    <location>
        <begin position="513"/>
        <end position="547"/>
    </location>
</feature>
<dbReference type="Proteomes" id="UP000653305">
    <property type="component" value="Unassembled WGS sequence"/>
</dbReference>
<reference evidence="2" key="1">
    <citation type="submission" date="2020-07" db="EMBL/GenBank/DDBJ databases">
        <title>Ethylene signaling mediates host invasion by parasitic plants.</title>
        <authorList>
            <person name="Yoshida S."/>
        </authorList>
    </citation>
    <scope>NUCLEOTIDE SEQUENCE</scope>
    <source>
        <strain evidence="2">Okayama</strain>
    </source>
</reference>
<organism evidence="2 3">
    <name type="scientific">Phtheirospermum japonicum</name>
    <dbReference type="NCBI Taxonomy" id="374723"/>
    <lineage>
        <taxon>Eukaryota</taxon>
        <taxon>Viridiplantae</taxon>
        <taxon>Streptophyta</taxon>
        <taxon>Embryophyta</taxon>
        <taxon>Tracheophyta</taxon>
        <taxon>Spermatophyta</taxon>
        <taxon>Magnoliopsida</taxon>
        <taxon>eudicotyledons</taxon>
        <taxon>Gunneridae</taxon>
        <taxon>Pentapetalae</taxon>
        <taxon>asterids</taxon>
        <taxon>lamiids</taxon>
        <taxon>Lamiales</taxon>
        <taxon>Orobanchaceae</taxon>
        <taxon>Orobanchaceae incertae sedis</taxon>
        <taxon>Phtheirospermum</taxon>
    </lineage>
</organism>
<feature type="coiled-coil region" evidence="1">
    <location>
        <begin position="1025"/>
        <end position="1052"/>
    </location>
</feature>